<dbReference type="PANTHER" id="PTHR41244">
    <property type="entry name" value="RHAMNAN SYNTHESIS F"/>
    <property type="match status" value="1"/>
</dbReference>
<dbReference type="PANTHER" id="PTHR41244:SF1">
    <property type="entry name" value="GLYCOSYLTRANSFERASE"/>
    <property type="match status" value="1"/>
</dbReference>
<dbReference type="Gene3D" id="3.20.20.80">
    <property type="entry name" value="Glycosidases"/>
    <property type="match status" value="1"/>
</dbReference>
<dbReference type="GO" id="GO:0016787">
    <property type="term" value="F:hydrolase activity"/>
    <property type="evidence" value="ECO:0007669"/>
    <property type="project" value="UniProtKB-KW"/>
</dbReference>
<dbReference type="RefSeq" id="WP_118437560.1">
    <property type="nucleotide sequence ID" value="NZ_CAXUGF010000011.1"/>
</dbReference>
<keyword evidence="1" id="KW-0378">Hydrolase</keyword>
<sequence>MNPQIIAFYLPQFHRTKENDEWWGKGFTEWTNVAMAKPLFRGHYQPKIPTELGFYDLRFSENREAQAILAQKAGISAFCYWHYWFGNGKKLLNMPFEEVVRLKKPDMPFCLAWANHSWYKKSWKTNKSNFELPRGSKLLVEQTYPGIEDIDAHFYYLLDAFRDKRYYKIDGRLLFVIYAPLKMIDWQLFRDRWQELAQKEGLSGFYFVGHTMEQEFIEDIKNMGYDAVNFSTHHQAFPHKEPAKGILHYLTALKNSISLKPKVVEYEKAIELMKSNYFKEENVYPTIIPNWDHTPRSGNFGTCFNNCTPELFAKHVSYILETIRPKKIDNQVVFLKSWNEWGEGNYMEPDMKYGDGYIRTLYQCLELGK</sequence>
<dbReference type="InterPro" id="IPR032719">
    <property type="entry name" value="WbsX"/>
</dbReference>
<evidence type="ECO:0000313" key="2">
    <source>
        <dbReference type="Proteomes" id="UP001266995"/>
    </source>
</evidence>
<dbReference type="Proteomes" id="UP001266995">
    <property type="component" value="Unassembled WGS sequence"/>
</dbReference>
<dbReference type="Pfam" id="PF14307">
    <property type="entry name" value="Glyco_tran_WbsX"/>
    <property type="match status" value="1"/>
</dbReference>
<name>A0AAW8VMH7_9BACE</name>
<protein>
    <submittedName>
        <fullName evidence="1">Glycoside hydrolase family 99-like domain-containing protein</fullName>
    </submittedName>
</protein>
<accession>A0AAW8VMH7</accession>
<reference evidence="1" key="1">
    <citation type="submission" date="2023-08" db="EMBL/GenBank/DDBJ databases">
        <title>Reintroducing virulent viruses to syntetic microbiomes.</title>
        <authorList>
            <person name="Wilde J."/>
            <person name="Boyes R."/>
            <person name="Robinson A.V."/>
            <person name="Daisley B.A."/>
            <person name="Allen-Vercoe E."/>
        </authorList>
    </citation>
    <scope>NUCLEOTIDE SEQUENCE</scope>
    <source>
        <strain evidence="1">225I_12FAA</strain>
    </source>
</reference>
<organism evidence="1 2">
    <name type="scientific">Bacteroides cellulosilyticus</name>
    <dbReference type="NCBI Taxonomy" id="246787"/>
    <lineage>
        <taxon>Bacteria</taxon>
        <taxon>Pseudomonadati</taxon>
        <taxon>Bacteroidota</taxon>
        <taxon>Bacteroidia</taxon>
        <taxon>Bacteroidales</taxon>
        <taxon>Bacteroidaceae</taxon>
        <taxon>Bacteroides</taxon>
    </lineage>
</organism>
<dbReference type="CDD" id="cd11579">
    <property type="entry name" value="Glyco_tran_WbsX"/>
    <property type="match status" value="1"/>
</dbReference>
<dbReference type="AlphaFoldDB" id="A0AAW8VMH7"/>
<comment type="caution">
    <text evidence="1">The sequence shown here is derived from an EMBL/GenBank/DDBJ whole genome shotgun (WGS) entry which is preliminary data.</text>
</comment>
<proteinExistence type="predicted"/>
<evidence type="ECO:0000313" key="1">
    <source>
        <dbReference type="EMBL" id="MDT4513062.1"/>
    </source>
</evidence>
<dbReference type="EMBL" id="JAVSNH010000001">
    <property type="protein sequence ID" value="MDT4513062.1"/>
    <property type="molecule type" value="Genomic_DNA"/>
</dbReference>
<gene>
    <name evidence="1" type="ORF">RO785_19000</name>
</gene>